<dbReference type="GO" id="GO:0004867">
    <property type="term" value="F:serine-type endopeptidase inhibitor activity"/>
    <property type="evidence" value="ECO:0007669"/>
    <property type="project" value="UniProtKB-KW"/>
</dbReference>
<dbReference type="PANTHER" id="PTHR11461">
    <property type="entry name" value="SERINE PROTEASE INHIBITOR, SERPIN"/>
    <property type="match status" value="1"/>
</dbReference>
<feature type="compositionally biased region" description="Low complexity" evidence="3">
    <location>
        <begin position="73"/>
        <end position="97"/>
    </location>
</feature>
<dbReference type="Proteomes" id="UP001487740">
    <property type="component" value="Unassembled WGS sequence"/>
</dbReference>
<dbReference type="InterPro" id="IPR042178">
    <property type="entry name" value="Serpin_sf_1"/>
</dbReference>
<gene>
    <name evidence="5" type="ORF">O3P69_008742</name>
</gene>
<comment type="caution">
    <text evidence="5">The sequence shown here is derived from an EMBL/GenBank/DDBJ whole genome shotgun (WGS) entry which is preliminary data.</text>
</comment>
<dbReference type="SUPFAM" id="SSF56574">
    <property type="entry name" value="Serpins"/>
    <property type="match status" value="1"/>
</dbReference>
<name>A0AAW0SMM0_SCYPA</name>
<feature type="compositionally biased region" description="Low complexity" evidence="3">
    <location>
        <begin position="119"/>
        <end position="140"/>
    </location>
</feature>
<evidence type="ECO:0000256" key="3">
    <source>
        <dbReference type="SAM" id="MobiDB-lite"/>
    </source>
</evidence>
<reference evidence="5 6" key="1">
    <citation type="submission" date="2023-03" db="EMBL/GenBank/DDBJ databases">
        <title>High-quality genome of Scylla paramamosain provides insights in environmental adaptation.</title>
        <authorList>
            <person name="Zhang L."/>
        </authorList>
    </citation>
    <scope>NUCLEOTIDE SEQUENCE [LARGE SCALE GENOMIC DNA]</scope>
    <source>
        <strain evidence="5">LZ_2023a</strain>
        <tissue evidence="5">Muscle</tissue>
    </source>
</reference>
<keyword evidence="2" id="KW-0722">Serine protease inhibitor</keyword>
<keyword evidence="1" id="KW-0646">Protease inhibitor</keyword>
<evidence type="ECO:0000256" key="1">
    <source>
        <dbReference type="ARBA" id="ARBA00022690"/>
    </source>
</evidence>
<feature type="domain" description="Serpin" evidence="4">
    <location>
        <begin position="218"/>
        <end position="417"/>
    </location>
</feature>
<dbReference type="InterPro" id="IPR000215">
    <property type="entry name" value="Serpin_fam"/>
</dbReference>
<proteinExistence type="predicted"/>
<evidence type="ECO:0000256" key="2">
    <source>
        <dbReference type="ARBA" id="ARBA00022900"/>
    </source>
</evidence>
<evidence type="ECO:0000313" key="6">
    <source>
        <dbReference type="Proteomes" id="UP001487740"/>
    </source>
</evidence>
<dbReference type="GO" id="GO:0005615">
    <property type="term" value="C:extracellular space"/>
    <property type="evidence" value="ECO:0007669"/>
    <property type="project" value="InterPro"/>
</dbReference>
<feature type="region of interest" description="Disordered" evidence="3">
    <location>
        <begin position="1"/>
        <end position="141"/>
    </location>
</feature>
<dbReference type="PANTHER" id="PTHR11461:SF372">
    <property type="entry name" value="ACCESSORY GLAND PROTEIN ACP76A-RELATED"/>
    <property type="match status" value="1"/>
</dbReference>
<dbReference type="AlphaFoldDB" id="A0AAW0SMM0"/>
<sequence>MLLQVLQSHNRLPDRTTGEAVPFSTKTRDTGDTHPPPSPSTTNHPSAVEGTNDERFTDITSQHFTATGGGGQDATASVSQYVSQPSSSPAAAPPLSSNADEAPTQEPVSSPLPPSPAEQSGSSSVHSSASSVLPPSQLASTGNQDKIDLEALQVHGNLTEGDIFYDYYGSSVYLDNVPEVRQVKEPTASLLQAPEDNPGLEASVESLNPDIRKFVDVMNDMTFRVYKRAAEQHKRQNFVMSPLNLISTLGMLVLGARGLSAVVLRDLLEMDKFYTFNPHLVLRNVTQAIQNLKDVHDVTFFSQFLVDKVRGRVSWKEEVRRRGMVIRTPIPRSSSPRPSKVFYDAEIQDMAAADFETSVREKVNSLIRQNTRNETQDFIREEEPLFLTPPLSTVATSFLHARWSLPVTQEDLVDMNFIRFPTAERRLIQTTGLRKKVTVNAGFSRAAAATSAEHLRFRLVILEAVATLGFVDSVVVLCRSEDVPLYSSSGLLSLVLVMPGEQKNFVANGLKREEKEEKEEEEEEKQQQREEEEGYRPGRGLSILVTSCPGPLGWRGRWPRCQETRLSRKGTGMMGLRRGGETRLCGGWSRGEAVVRQNGAMMGYGGEGQNETSMD</sequence>
<dbReference type="EMBL" id="JARAKH010000049">
    <property type="protein sequence ID" value="KAK8376244.1"/>
    <property type="molecule type" value="Genomic_DNA"/>
</dbReference>
<feature type="compositionally biased region" description="Polar residues" evidence="3">
    <location>
        <begin position="1"/>
        <end position="10"/>
    </location>
</feature>
<evidence type="ECO:0000313" key="5">
    <source>
        <dbReference type="EMBL" id="KAK8376244.1"/>
    </source>
</evidence>
<feature type="region of interest" description="Disordered" evidence="3">
    <location>
        <begin position="510"/>
        <end position="536"/>
    </location>
</feature>
<dbReference type="InterPro" id="IPR023796">
    <property type="entry name" value="Serpin_dom"/>
</dbReference>
<dbReference type="Pfam" id="PF00079">
    <property type="entry name" value="Serpin"/>
    <property type="match status" value="1"/>
</dbReference>
<evidence type="ECO:0000259" key="4">
    <source>
        <dbReference type="Pfam" id="PF00079"/>
    </source>
</evidence>
<dbReference type="InterPro" id="IPR036186">
    <property type="entry name" value="Serpin_sf"/>
</dbReference>
<accession>A0AAW0SMM0</accession>
<keyword evidence="6" id="KW-1185">Reference proteome</keyword>
<protein>
    <recommendedName>
        <fullName evidence="4">Serpin domain-containing protein</fullName>
    </recommendedName>
</protein>
<dbReference type="Gene3D" id="3.30.497.10">
    <property type="entry name" value="Antithrombin, subunit I, domain 2"/>
    <property type="match status" value="1"/>
</dbReference>
<organism evidence="5 6">
    <name type="scientific">Scylla paramamosain</name>
    <name type="common">Mud crab</name>
    <dbReference type="NCBI Taxonomy" id="85552"/>
    <lineage>
        <taxon>Eukaryota</taxon>
        <taxon>Metazoa</taxon>
        <taxon>Ecdysozoa</taxon>
        <taxon>Arthropoda</taxon>
        <taxon>Crustacea</taxon>
        <taxon>Multicrustacea</taxon>
        <taxon>Malacostraca</taxon>
        <taxon>Eumalacostraca</taxon>
        <taxon>Eucarida</taxon>
        <taxon>Decapoda</taxon>
        <taxon>Pleocyemata</taxon>
        <taxon>Brachyura</taxon>
        <taxon>Eubrachyura</taxon>
        <taxon>Portunoidea</taxon>
        <taxon>Portunidae</taxon>
        <taxon>Portuninae</taxon>
        <taxon>Scylla</taxon>
    </lineage>
</organism>